<dbReference type="EMBL" id="CAJNOG010002529">
    <property type="protein sequence ID" value="CAF1508733.1"/>
    <property type="molecule type" value="Genomic_DNA"/>
</dbReference>
<comment type="caution">
    <text evidence="1">The sequence shown here is derived from an EMBL/GenBank/DDBJ whole genome shotgun (WGS) entry which is preliminary data.</text>
</comment>
<sequence length="64" mass="7420">ENLHENELTDNPSSIKRFIRSDLLHTQTVRAKDLSYMEDISKINESRVSNAVNQIDVVTEEFTK</sequence>
<dbReference type="AlphaFoldDB" id="A0A815TUF4"/>
<protein>
    <submittedName>
        <fullName evidence="1">Uncharacterized protein</fullName>
    </submittedName>
</protein>
<dbReference type="EMBL" id="CAJOAY010022465">
    <property type="protein sequence ID" value="CAF4357670.1"/>
    <property type="molecule type" value="Genomic_DNA"/>
</dbReference>
<organism evidence="1 3">
    <name type="scientific">Adineta steineri</name>
    <dbReference type="NCBI Taxonomy" id="433720"/>
    <lineage>
        <taxon>Eukaryota</taxon>
        <taxon>Metazoa</taxon>
        <taxon>Spiralia</taxon>
        <taxon>Gnathifera</taxon>
        <taxon>Rotifera</taxon>
        <taxon>Eurotatoria</taxon>
        <taxon>Bdelloidea</taxon>
        <taxon>Adinetida</taxon>
        <taxon>Adinetidae</taxon>
        <taxon>Adineta</taxon>
    </lineage>
</organism>
<name>A0A815TUF4_9BILA</name>
<accession>A0A815TUF4</accession>
<reference evidence="1" key="1">
    <citation type="submission" date="2021-02" db="EMBL/GenBank/DDBJ databases">
        <authorList>
            <person name="Nowell W R."/>
        </authorList>
    </citation>
    <scope>NUCLEOTIDE SEQUENCE</scope>
</reference>
<evidence type="ECO:0000313" key="1">
    <source>
        <dbReference type="EMBL" id="CAF1508733.1"/>
    </source>
</evidence>
<gene>
    <name evidence="1" type="ORF">JYZ213_LOCUS43909</name>
    <name evidence="2" type="ORF">OKA104_LOCUS49148</name>
</gene>
<evidence type="ECO:0000313" key="2">
    <source>
        <dbReference type="EMBL" id="CAF4357670.1"/>
    </source>
</evidence>
<evidence type="ECO:0000313" key="3">
    <source>
        <dbReference type="Proteomes" id="UP000663845"/>
    </source>
</evidence>
<dbReference type="Proteomes" id="UP000663881">
    <property type="component" value="Unassembled WGS sequence"/>
</dbReference>
<dbReference type="Proteomes" id="UP000663845">
    <property type="component" value="Unassembled WGS sequence"/>
</dbReference>
<proteinExistence type="predicted"/>
<feature type="non-terminal residue" evidence="1">
    <location>
        <position position="1"/>
    </location>
</feature>